<comment type="caution">
    <text evidence="2">The sequence shown here is derived from an EMBL/GenBank/DDBJ whole genome shotgun (WGS) entry which is preliminary data.</text>
</comment>
<reference evidence="2" key="2">
    <citation type="journal article" date="2023" name="IMA Fungus">
        <title>Comparative genomic study of the Penicillium genus elucidates a diverse pangenome and 15 lateral gene transfer events.</title>
        <authorList>
            <person name="Petersen C."/>
            <person name="Sorensen T."/>
            <person name="Nielsen M.R."/>
            <person name="Sondergaard T.E."/>
            <person name="Sorensen J.L."/>
            <person name="Fitzpatrick D.A."/>
            <person name="Frisvad J.C."/>
            <person name="Nielsen K.L."/>
        </authorList>
    </citation>
    <scope>NUCLEOTIDE SEQUENCE</scope>
    <source>
        <strain evidence="2">IBT 20477</strain>
    </source>
</reference>
<reference evidence="2" key="1">
    <citation type="submission" date="2022-11" db="EMBL/GenBank/DDBJ databases">
        <authorList>
            <person name="Petersen C."/>
        </authorList>
    </citation>
    <scope>NUCLEOTIDE SEQUENCE</scope>
    <source>
        <strain evidence="2">IBT 20477</strain>
    </source>
</reference>
<feature type="compositionally biased region" description="Polar residues" evidence="1">
    <location>
        <begin position="1"/>
        <end position="14"/>
    </location>
</feature>
<dbReference type="Proteomes" id="UP001150942">
    <property type="component" value="Unassembled WGS sequence"/>
</dbReference>
<protein>
    <submittedName>
        <fullName evidence="2">Uncharacterized protein</fullName>
    </submittedName>
</protein>
<evidence type="ECO:0000313" key="2">
    <source>
        <dbReference type="EMBL" id="KAJ5202169.1"/>
    </source>
</evidence>
<gene>
    <name evidence="2" type="ORF">N7449_004248</name>
</gene>
<accession>A0A9W9MIW4</accession>
<evidence type="ECO:0000313" key="3">
    <source>
        <dbReference type="Proteomes" id="UP001150942"/>
    </source>
</evidence>
<evidence type="ECO:0000256" key="1">
    <source>
        <dbReference type="SAM" id="MobiDB-lite"/>
    </source>
</evidence>
<sequence length="84" mass="9570">ILIEPTDTTSSSIELSRKRKRAKGKQRDTLTRILVLRGYVRHLTKKLKVSIKKLKSYKSKSKNFRTATFATSSRIVGMRGYAGI</sequence>
<dbReference type="EMBL" id="JAPQKQ010000003">
    <property type="protein sequence ID" value="KAJ5202169.1"/>
    <property type="molecule type" value="Genomic_DNA"/>
</dbReference>
<feature type="region of interest" description="Disordered" evidence="1">
    <location>
        <begin position="1"/>
        <end position="24"/>
    </location>
</feature>
<keyword evidence="3" id="KW-1185">Reference proteome</keyword>
<name>A0A9W9MIW4_9EURO</name>
<organism evidence="2 3">
    <name type="scientific">Penicillium cf. viridicatum</name>
    <dbReference type="NCBI Taxonomy" id="2972119"/>
    <lineage>
        <taxon>Eukaryota</taxon>
        <taxon>Fungi</taxon>
        <taxon>Dikarya</taxon>
        <taxon>Ascomycota</taxon>
        <taxon>Pezizomycotina</taxon>
        <taxon>Eurotiomycetes</taxon>
        <taxon>Eurotiomycetidae</taxon>
        <taxon>Eurotiales</taxon>
        <taxon>Aspergillaceae</taxon>
        <taxon>Penicillium</taxon>
    </lineage>
</organism>
<proteinExistence type="predicted"/>
<dbReference type="AlphaFoldDB" id="A0A9W9MIW4"/>
<feature type="non-terminal residue" evidence="2">
    <location>
        <position position="84"/>
    </location>
</feature>